<dbReference type="RefSeq" id="WP_007244085.1">
    <property type="nucleotide sequence ID" value="NZ_LJPT01000043.1"/>
</dbReference>
<name>A0A0P9K6Y5_9PSED</name>
<protein>
    <submittedName>
        <fullName evidence="1">Uncharacterized protein</fullName>
    </submittedName>
</protein>
<organism evidence="1 2">
    <name type="scientific">Pseudomonas syringae pv. antirrhini</name>
    <dbReference type="NCBI Taxonomy" id="251702"/>
    <lineage>
        <taxon>Bacteria</taxon>
        <taxon>Pseudomonadati</taxon>
        <taxon>Pseudomonadota</taxon>
        <taxon>Gammaproteobacteria</taxon>
        <taxon>Pseudomonadales</taxon>
        <taxon>Pseudomonadaceae</taxon>
        <taxon>Pseudomonas</taxon>
    </lineage>
</organism>
<sequence>MENTVNTATARAINTTRPAGLETLPQSRSDRFAQILSQRVGDLTASESATLGKQALPRSTFFMNNMSLEQRTSVIDDKDFLPRPAAMERIADPQSRRLK</sequence>
<proteinExistence type="predicted"/>
<accession>A0A0P9K6Y5</accession>
<gene>
    <name evidence="1" type="ORF">ALO88_02472</name>
</gene>
<evidence type="ECO:0000313" key="2">
    <source>
        <dbReference type="Proteomes" id="UP000050425"/>
    </source>
</evidence>
<dbReference type="Proteomes" id="UP000050425">
    <property type="component" value="Unassembled WGS sequence"/>
</dbReference>
<dbReference type="EMBL" id="LJPT01000043">
    <property type="protein sequence ID" value="KPW50873.1"/>
    <property type="molecule type" value="Genomic_DNA"/>
</dbReference>
<evidence type="ECO:0000313" key="1">
    <source>
        <dbReference type="EMBL" id="KPW50873.1"/>
    </source>
</evidence>
<dbReference type="AlphaFoldDB" id="A0A0P9K6Y5"/>
<reference evidence="1 2" key="1">
    <citation type="submission" date="2015-09" db="EMBL/GenBank/DDBJ databases">
        <title>Genome announcement of multiple Pseudomonas syringae strains.</title>
        <authorList>
            <person name="Thakur S."/>
            <person name="Wang P.W."/>
            <person name="Gong Y."/>
            <person name="Weir B.S."/>
            <person name="Guttman D.S."/>
        </authorList>
    </citation>
    <scope>NUCLEOTIDE SEQUENCE [LARGE SCALE GENOMIC DNA]</scope>
    <source>
        <strain evidence="1 2">ICMP4303</strain>
    </source>
</reference>
<dbReference type="PATRIC" id="fig|251702.3.peg.3309"/>
<comment type="caution">
    <text evidence="1">The sequence shown here is derived from an EMBL/GenBank/DDBJ whole genome shotgun (WGS) entry which is preliminary data.</text>
</comment>